<accession>A0A9D4BB82</accession>
<evidence type="ECO:0000256" key="1">
    <source>
        <dbReference type="SAM" id="MobiDB-lite"/>
    </source>
</evidence>
<protein>
    <submittedName>
        <fullName evidence="2">Uncharacterized protein</fullName>
    </submittedName>
</protein>
<sequence length="110" mass="11780">MGGGRLAPQKKSFFKLKDFRVQSPLGVHILGFDQQRGGGGRVEFGVSVQYEVTWGRWRPTGERNGGQTLKPQPLSGVGGRPQPSAAGGPDSKLGKLGHLVTPLSRRMSQA</sequence>
<organism evidence="2 3">
    <name type="scientific">Mauremys mutica</name>
    <name type="common">yellowpond turtle</name>
    <dbReference type="NCBI Taxonomy" id="74926"/>
    <lineage>
        <taxon>Eukaryota</taxon>
        <taxon>Metazoa</taxon>
        <taxon>Chordata</taxon>
        <taxon>Craniata</taxon>
        <taxon>Vertebrata</taxon>
        <taxon>Euteleostomi</taxon>
        <taxon>Archelosauria</taxon>
        <taxon>Testudinata</taxon>
        <taxon>Testudines</taxon>
        <taxon>Cryptodira</taxon>
        <taxon>Durocryptodira</taxon>
        <taxon>Testudinoidea</taxon>
        <taxon>Geoemydidae</taxon>
        <taxon>Geoemydinae</taxon>
        <taxon>Mauremys</taxon>
    </lineage>
</organism>
<name>A0A9D4BB82_9SAUR</name>
<evidence type="ECO:0000313" key="2">
    <source>
        <dbReference type="EMBL" id="KAH1187933.1"/>
    </source>
</evidence>
<reference evidence="2" key="1">
    <citation type="submission" date="2021-09" db="EMBL/GenBank/DDBJ databases">
        <title>The genome of Mauremys mutica provides insights into the evolution of semi-aquatic lifestyle.</title>
        <authorList>
            <person name="Gong S."/>
            <person name="Gao Y."/>
        </authorList>
    </citation>
    <scope>NUCLEOTIDE SEQUENCE</scope>
    <source>
        <strain evidence="2">MM-2020</strain>
        <tissue evidence="2">Muscle</tissue>
    </source>
</reference>
<proteinExistence type="predicted"/>
<feature type="region of interest" description="Disordered" evidence="1">
    <location>
        <begin position="57"/>
        <end position="110"/>
    </location>
</feature>
<dbReference type="Proteomes" id="UP000827986">
    <property type="component" value="Unassembled WGS sequence"/>
</dbReference>
<gene>
    <name evidence="2" type="ORF">KIL84_015133</name>
</gene>
<dbReference type="AlphaFoldDB" id="A0A9D4BB82"/>
<dbReference type="EMBL" id="JAHDVG010000213">
    <property type="protein sequence ID" value="KAH1187933.1"/>
    <property type="molecule type" value="Genomic_DNA"/>
</dbReference>
<evidence type="ECO:0000313" key="3">
    <source>
        <dbReference type="Proteomes" id="UP000827986"/>
    </source>
</evidence>
<keyword evidence="3" id="KW-1185">Reference proteome</keyword>
<comment type="caution">
    <text evidence="2">The sequence shown here is derived from an EMBL/GenBank/DDBJ whole genome shotgun (WGS) entry which is preliminary data.</text>
</comment>